<keyword evidence="3" id="KW-1185">Reference proteome</keyword>
<accession>A0A2J6TNL3</accession>
<gene>
    <name evidence="2" type="ORF">K444DRAFT_289248</name>
</gene>
<evidence type="ECO:0000313" key="2">
    <source>
        <dbReference type="EMBL" id="PMD64600.1"/>
    </source>
</evidence>
<feature type="domain" description="DUF7708" evidence="1">
    <location>
        <begin position="84"/>
        <end position="195"/>
    </location>
</feature>
<reference evidence="2 3" key="1">
    <citation type="submission" date="2016-04" db="EMBL/GenBank/DDBJ databases">
        <title>A degradative enzymes factory behind the ericoid mycorrhizal symbiosis.</title>
        <authorList>
            <consortium name="DOE Joint Genome Institute"/>
            <person name="Martino E."/>
            <person name="Morin E."/>
            <person name="Grelet G."/>
            <person name="Kuo A."/>
            <person name="Kohler A."/>
            <person name="Daghino S."/>
            <person name="Barry K."/>
            <person name="Choi C."/>
            <person name="Cichocki N."/>
            <person name="Clum A."/>
            <person name="Copeland A."/>
            <person name="Hainaut M."/>
            <person name="Haridas S."/>
            <person name="Labutti K."/>
            <person name="Lindquist E."/>
            <person name="Lipzen A."/>
            <person name="Khouja H.-R."/>
            <person name="Murat C."/>
            <person name="Ohm R."/>
            <person name="Olson A."/>
            <person name="Spatafora J."/>
            <person name="Veneault-Fourrey C."/>
            <person name="Henrissat B."/>
            <person name="Grigoriev I."/>
            <person name="Martin F."/>
            <person name="Perotto S."/>
        </authorList>
    </citation>
    <scope>NUCLEOTIDE SEQUENCE [LARGE SCALE GENOMIC DNA]</scope>
    <source>
        <strain evidence="2 3">E</strain>
    </source>
</reference>
<dbReference type="OrthoDB" id="21416at2759"/>
<proteinExistence type="predicted"/>
<dbReference type="AlphaFoldDB" id="A0A2J6TNL3"/>
<evidence type="ECO:0000313" key="3">
    <source>
        <dbReference type="Proteomes" id="UP000235371"/>
    </source>
</evidence>
<sequence length="195" mass="21918">MADIEAVHSLRGNDAACWQEAVQLYNVKQKKGSSSRKYIHLSTTDNSEHGTKDHAQEHARELMVTAIRSYQMLKKKRGPFAVTLIRICNNLRQYSHAVNVLVQCDPTIAALVWGSVRLLLQMGEEEERSSRIAGEGILEIIRHAGRWEQVSAISDLLNSARLRKALVALYVTVLDFLLSSTEWLSRGALGRKLHS</sequence>
<dbReference type="EMBL" id="KZ613749">
    <property type="protein sequence ID" value="PMD64600.1"/>
    <property type="molecule type" value="Genomic_DNA"/>
</dbReference>
<name>A0A2J6TNL3_9HELO</name>
<dbReference type="Proteomes" id="UP000235371">
    <property type="component" value="Unassembled WGS sequence"/>
</dbReference>
<dbReference type="RefSeq" id="XP_024741504.1">
    <property type="nucleotide sequence ID" value="XM_024871640.1"/>
</dbReference>
<dbReference type="InterPro" id="IPR056125">
    <property type="entry name" value="DUF7708"/>
</dbReference>
<organism evidence="2 3">
    <name type="scientific">Hyaloscypha bicolor E</name>
    <dbReference type="NCBI Taxonomy" id="1095630"/>
    <lineage>
        <taxon>Eukaryota</taxon>
        <taxon>Fungi</taxon>
        <taxon>Dikarya</taxon>
        <taxon>Ascomycota</taxon>
        <taxon>Pezizomycotina</taxon>
        <taxon>Leotiomycetes</taxon>
        <taxon>Helotiales</taxon>
        <taxon>Hyaloscyphaceae</taxon>
        <taxon>Hyaloscypha</taxon>
        <taxon>Hyaloscypha bicolor</taxon>
    </lineage>
</organism>
<protein>
    <recommendedName>
        <fullName evidence="1">DUF7708 domain-containing protein</fullName>
    </recommendedName>
</protein>
<evidence type="ECO:0000259" key="1">
    <source>
        <dbReference type="Pfam" id="PF24809"/>
    </source>
</evidence>
<dbReference type="GeneID" id="36579722"/>
<dbReference type="Pfam" id="PF24809">
    <property type="entry name" value="DUF7708"/>
    <property type="match status" value="1"/>
</dbReference>
<dbReference type="InParanoid" id="A0A2J6TNL3"/>